<feature type="region of interest" description="Disordered" evidence="1">
    <location>
        <begin position="206"/>
        <end position="228"/>
    </location>
</feature>
<dbReference type="EMBL" id="CAJVPV010025729">
    <property type="protein sequence ID" value="CAG8729701.1"/>
    <property type="molecule type" value="Genomic_DNA"/>
</dbReference>
<protein>
    <submittedName>
        <fullName evidence="2">1439_t:CDS:1</fullName>
    </submittedName>
</protein>
<sequence length="228" mass="26911">RYLNSTNPYLDSTSPTVCMRSATIIVHWLEILLDKCENFFALAVSGSFAIRPAMRVFSWHAKYDMKRIETENGYQIMKSENCKKAEEMDLRLRAIEPRISKISRGYDRGRVQEDNHEECSLTEWLGIPTHPRNRLKDAVMKAREWEVFVADDDSSLRKKYGWIARKQSEPDDLNFTFKTDKDIQFSAFQQRTQPPEKIFLKMEPDDLNESEQISQSREQPFNSFLDYY</sequence>
<gene>
    <name evidence="2" type="ORF">AMORRO_LOCUS13924</name>
</gene>
<evidence type="ECO:0000313" key="3">
    <source>
        <dbReference type="Proteomes" id="UP000789342"/>
    </source>
</evidence>
<accession>A0A9N9IBA0</accession>
<evidence type="ECO:0000313" key="2">
    <source>
        <dbReference type="EMBL" id="CAG8729701.1"/>
    </source>
</evidence>
<comment type="caution">
    <text evidence="2">The sequence shown here is derived from an EMBL/GenBank/DDBJ whole genome shotgun (WGS) entry which is preliminary data.</text>
</comment>
<reference evidence="2" key="1">
    <citation type="submission" date="2021-06" db="EMBL/GenBank/DDBJ databases">
        <authorList>
            <person name="Kallberg Y."/>
            <person name="Tangrot J."/>
            <person name="Rosling A."/>
        </authorList>
    </citation>
    <scope>NUCLEOTIDE SEQUENCE</scope>
    <source>
        <strain evidence="2">CL551</strain>
    </source>
</reference>
<feature type="non-terminal residue" evidence="2">
    <location>
        <position position="1"/>
    </location>
</feature>
<dbReference type="AlphaFoldDB" id="A0A9N9IBA0"/>
<proteinExistence type="predicted"/>
<name>A0A9N9IBA0_9GLOM</name>
<organism evidence="2 3">
    <name type="scientific">Acaulospora morrowiae</name>
    <dbReference type="NCBI Taxonomy" id="94023"/>
    <lineage>
        <taxon>Eukaryota</taxon>
        <taxon>Fungi</taxon>
        <taxon>Fungi incertae sedis</taxon>
        <taxon>Mucoromycota</taxon>
        <taxon>Glomeromycotina</taxon>
        <taxon>Glomeromycetes</taxon>
        <taxon>Diversisporales</taxon>
        <taxon>Acaulosporaceae</taxon>
        <taxon>Acaulospora</taxon>
    </lineage>
</organism>
<dbReference type="Proteomes" id="UP000789342">
    <property type="component" value="Unassembled WGS sequence"/>
</dbReference>
<feature type="compositionally biased region" description="Polar residues" evidence="1">
    <location>
        <begin position="210"/>
        <end position="222"/>
    </location>
</feature>
<keyword evidence="3" id="KW-1185">Reference proteome</keyword>
<evidence type="ECO:0000256" key="1">
    <source>
        <dbReference type="SAM" id="MobiDB-lite"/>
    </source>
</evidence>